<dbReference type="NCBIfam" id="TIGR01640">
    <property type="entry name" value="F_box_assoc_1"/>
    <property type="match status" value="1"/>
</dbReference>
<dbReference type="InterPro" id="IPR017451">
    <property type="entry name" value="F-box-assoc_interact_dom"/>
</dbReference>
<dbReference type="EMBL" id="JABTTQ020002001">
    <property type="protein sequence ID" value="KAK6126791.1"/>
    <property type="molecule type" value="Genomic_DNA"/>
</dbReference>
<dbReference type="SUPFAM" id="SSF81383">
    <property type="entry name" value="F-box domain"/>
    <property type="match status" value="1"/>
</dbReference>
<protein>
    <recommendedName>
        <fullName evidence="1">F-box domain-containing protein</fullName>
    </recommendedName>
</protein>
<comment type="caution">
    <text evidence="2">The sequence shown here is derived from an EMBL/GenBank/DDBJ whole genome shotgun (WGS) entry which is preliminary data.</text>
</comment>
<keyword evidence="3" id="KW-1185">Reference proteome</keyword>
<reference evidence="2 3" key="1">
    <citation type="journal article" date="2021" name="Comput. Struct. Biotechnol. J.">
        <title>De novo genome assembly of the potent medicinal plant Rehmannia glutinosa using nanopore technology.</title>
        <authorList>
            <person name="Ma L."/>
            <person name="Dong C."/>
            <person name="Song C."/>
            <person name="Wang X."/>
            <person name="Zheng X."/>
            <person name="Niu Y."/>
            <person name="Chen S."/>
            <person name="Feng W."/>
        </authorList>
    </citation>
    <scope>NUCLEOTIDE SEQUENCE [LARGE SCALE GENOMIC DNA]</scope>
    <source>
        <strain evidence="2">DH-2019</strain>
    </source>
</reference>
<sequence>MAEIPEDLIVKILLLLPALTLLRFRCVSKKWRNLIDSPNFVKSHLGRPNKAHSMMVLFRYDCAYYVDLASVCNAIDPPVFKQLAYPWHGKDCNYQDLAGPYNGLFGMYTDIPGPGAILWNPSTRKYFQIPQLNLPDEVRTWSWGFGYDSNSDDYKVVIITANLKSAWDDTDKYIVCVYSLKSGLWKRIGNFPYFLADQGQPVVCVGDALHWKVEGPDRSYLIVALHLGKLEYHLVPQPLLRTNNFNLGVLDGCLYAIYDNMNDHGFDLLVMKEYGVEESWTLLIASTGWRKSFLLKPLAYTEDGDELIFITEFNVIVRYEFVTRMFKTMVRRCLPNDFYSYSSLVYIPNLICPQNGVRDG</sequence>
<dbReference type="Pfam" id="PF00646">
    <property type="entry name" value="F-box"/>
    <property type="match status" value="1"/>
</dbReference>
<dbReference type="InterPro" id="IPR013187">
    <property type="entry name" value="F-box-assoc_dom_typ3"/>
</dbReference>
<dbReference type="SMART" id="SM00256">
    <property type="entry name" value="FBOX"/>
    <property type="match status" value="1"/>
</dbReference>
<dbReference type="PANTHER" id="PTHR31672:SF13">
    <property type="entry name" value="F-BOX PROTEIN CPR30-LIKE"/>
    <property type="match status" value="1"/>
</dbReference>
<organism evidence="2 3">
    <name type="scientific">Rehmannia glutinosa</name>
    <name type="common">Chinese foxglove</name>
    <dbReference type="NCBI Taxonomy" id="99300"/>
    <lineage>
        <taxon>Eukaryota</taxon>
        <taxon>Viridiplantae</taxon>
        <taxon>Streptophyta</taxon>
        <taxon>Embryophyta</taxon>
        <taxon>Tracheophyta</taxon>
        <taxon>Spermatophyta</taxon>
        <taxon>Magnoliopsida</taxon>
        <taxon>eudicotyledons</taxon>
        <taxon>Gunneridae</taxon>
        <taxon>Pentapetalae</taxon>
        <taxon>asterids</taxon>
        <taxon>lamiids</taxon>
        <taxon>Lamiales</taxon>
        <taxon>Orobanchaceae</taxon>
        <taxon>Rehmannieae</taxon>
        <taxon>Rehmannia</taxon>
    </lineage>
</organism>
<evidence type="ECO:0000313" key="3">
    <source>
        <dbReference type="Proteomes" id="UP001318860"/>
    </source>
</evidence>
<dbReference type="PANTHER" id="PTHR31672">
    <property type="entry name" value="BNACNNG10540D PROTEIN"/>
    <property type="match status" value="1"/>
</dbReference>
<proteinExistence type="predicted"/>
<name>A0ABR0UYG6_REHGL</name>
<dbReference type="Proteomes" id="UP001318860">
    <property type="component" value="Unassembled WGS sequence"/>
</dbReference>
<evidence type="ECO:0000313" key="2">
    <source>
        <dbReference type="EMBL" id="KAK6126791.1"/>
    </source>
</evidence>
<dbReference type="InterPro" id="IPR001810">
    <property type="entry name" value="F-box_dom"/>
</dbReference>
<dbReference type="Gene3D" id="1.20.1280.50">
    <property type="match status" value="1"/>
</dbReference>
<dbReference type="InterPro" id="IPR050796">
    <property type="entry name" value="SCF_F-box_component"/>
</dbReference>
<gene>
    <name evidence="2" type="ORF">DH2020_039467</name>
</gene>
<accession>A0ABR0UYG6</accession>
<evidence type="ECO:0000259" key="1">
    <source>
        <dbReference type="PROSITE" id="PS50181"/>
    </source>
</evidence>
<dbReference type="Pfam" id="PF08268">
    <property type="entry name" value="FBA_3"/>
    <property type="match status" value="1"/>
</dbReference>
<dbReference type="PROSITE" id="PS50181">
    <property type="entry name" value="FBOX"/>
    <property type="match status" value="1"/>
</dbReference>
<feature type="domain" description="F-box" evidence="1">
    <location>
        <begin position="1"/>
        <end position="44"/>
    </location>
</feature>
<dbReference type="InterPro" id="IPR036047">
    <property type="entry name" value="F-box-like_dom_sf"/>
</dbReference>